<dbReference type="Pfam" id="PF00226">
    <property type="entry name" value="DnaJ"/>
    <property type="match status" value="1"/>
</dbReference>
<dbReference type="InterPro" id="IPR019734">
    <property type="entry name" value="TPR_rpt"/>
</dbReference>
<gene>
    <name evidence="6" type="ORF">H9943_03665</name>
</gene>
<evidence type="ECO:0000313" key="6">
    <source>
        <dbReference type="EMBL" id="HJB39476.1"/>
    </source>
</evidence>
<dbReference type="PANTHER" id="PTHR45188:SF2">
    <property type="entry name" value="DNAJ HOMOLOG SUBFAMILY C MEMBER 7"/>
    <property type="match status" value="1"/>
</dbReference>
<keyword evidence="1" id="KW-0235">DNA replication</keyword>
<dbReference type="PRINTS" id="PR00625">
    <property type="entry name" value="JDOMAIN"/>
</dbReference>
<dbReference type="Proteomes" id="UP000824209">
    <property type="component" value="Unassembled WGS sequence"/>
</dbReference>
<dbReference type="SUPFAM" id="SSF48452">
    <property type="entry name" value="TPR-like"/>
    <property type="match status" value="1"/>
</dbReference>
<evidence type="ECO:0000256" key="1">
    <source>
        <dbReference type="ARBA" id="ARBA00022705"/>
    </source>
</evidence>
<reference evidence="6" key="2">
    <citation type="submission" date="2021-04" db="EMBL/GenBank/DDBJ databases">
        <authorList>
            <person name="Gilroy R."/>
        </authorList>
    </citation>
    <scope>NUCLEOTIDE SEQUENCE</scope>
    <source>
        <strain evidence="6">ChiBcec8-14828</strain>
    </source>
</reference>
<dbReference type="Gene3D" id="1.25.40.10">
    <property type="entry name" value="Tetratricopeptide repeat domain"/>
    <property type="match status" value="1"/>
</dbReference>
<dbReference type="PANTHER" id="PTHR45188">
    <property type="entry name" value="DNAJ PROTEIN P58IPK HOMOLOG"/>
    <property type="match status" value="1"/>
</dbReference>
<dbReference type="SUPFAM" id="SSF46565">
    <property type="entry name" value="Chaperone J-domain"/>
    <property type="match status" value="1"/>
</dbReference>
<keyword evidence="3 4" id="KW-0802">TPR repeat</keyword>
<dbReference type="CDD" id="cd06257">
    <property type="entry name" value="DnaJ"/>
    <property type="match status" value="1"/>
</dbReference>
<protein>
    <submittedName>
        <fullName evidence="6">J domain-containing protein</fullName>
    </submittedName>
</protein>
<proteinExistence type="predicted"/>
<dbReference type="PROSITE" id="PS50005">
    <property type="entry name" value="TPR"/>
    <property type="match status" value="1"/>
</dbReference>
<dbReference type="Gene3D" id="1.10.287.110">
    <property type="entry name" value="DnaJ domain"/>
    <property type="match status" value="1"/>
</dbReference>
<reference evidence="6" key="1">
    <citation type="journal article" date="2021" name="PeerJ">
        <title>Extensive microbial diversity within the chicken gut microbiome revealed by metagenomics and culture.</title>
        <authorList>
            <person name="Gilroy R."/>
            <person name="Ravi A."/>
            <person name="Getino M."/>
            <person name="Pursley I."/>
            <person name="Horton D.L."/>
            <person name="Alikhan N.F."/>
            <person name="Baker D."/>
            <person name="Gharbi K."/>
            <person name="Hall N."/>
            <person name="Watson M."/>
            <person name="Adriaenssens E.M."/>
            <person name="Foster-Nyarko E."/>
            <person name="Jarju S."/>
            <person name="Secka A."/>
            <person name="Antonio M."/>
            <person name="Oren A."/>
            <person name="Chaudhuri R.R."/>
            <person name="La Ragione R."/>
            <person name="Hildebrand F."/>
            <person name="Pallen M.J."/>
        </authorList>
    </citation>
    <scope>NUCLEOTIDE SEQUENCE</scope>
    <source>
        <strain evidence="6">ChiBcec8-14828</strain>
    </source>
</reference>
<sequence length="213" mass="23101">MNLQQAYAVLGLREGATEEEIKNAYRALAQQYNPEQSTDESDRARAQEKMNELNEAFDMLMSCLRTGNCGQQAETGPTFDASEPAGQNNAQYRIIRQMINSGDVDNALARLNAIPNGSADAEWNFLMGSAYYYKGWLAQALSYFQMACRLAPGNPEYAAALRNLQNSANGAMPGNPYGNQSPYGAQAVSCSCCDMCMAMMCMDACCSCGGMGC</sequence>
<dbReference type="InterPro" id="IPR001623">
    <property type="entry name" value="DnaJ_domain"/>
</dbReference>
<keyword evidence="2" id="KW-0677">Repeat</keyword>
<dbReference type="AlphaFoldDB" id="A0A9D2M148"/>
<evidence type="ECO:0000259" key="5">
    <source>
        <dbReference type="PROSITE" id="PS50076"/>
    </source>
</evidence>
<dbReference type="EMBL" id="DWYA01000036">
    <property type="protein sequence ID" value="HJB39476.1"/>
    <property type="molecule type" value="Genomic_DNA"/>
</dbReference>
<evidence type="ECO:0000256" key="2">
    <source>
        <dbReference type="ARBA" id="ARBA00022737"/>
    </source>
</evidence>
<name>A0A9D2M148_9FIRM</name>
<evidence type="ECO:0000313" key="7">
    <source>
        <dbReference type="Proteomes" id="UP000824209"/>
    </source>
</evidence>
<evidence type="ECO:0000256" key="3">
    <source>
        <dbReference type="ARBA" id="ARBA00022803"/>
    </source>
</evidence>
<dbReference type="PROSITE" id="PS50076">
    <property type="entry name" value="DNAJ_2"/>
    <property type="match status" value="1"/>
</dbReference>
<feature type="domain" description="J" evidence="5">
    <location>
        <begin position="5"/>
        <end position="65"/>
    </location>
</feature>
<dbReference type="GO" id="GO:0006260">
    <property type="term" value="P:DNA replication"/>
    <property type="evidence" value="ECO:0007669"/>
    <property type="project" value="UniProtKB-KW"/>
</dbReference>
<feature type="repeat" description="TPR" evidence="4">
    <location>
        <begin position="121"/>
        <end position="154"/>
    </location>
</feature>
<dbReference type="InterPro" id="IPR011990">
    <property type="entry name" value="TPR-like_helical_dom_sf"/>
</dbReference>
<evidence type="ECO:0000256" key="4">
    <source>
        <dbReference type="PROSITE-ProRule" id="PRU00339"/>
    </source>
</evidence>
<dbReference type="SMART" id="SM00271">
    <property type="entry name" value="DnaJ"/>
    <property type="match status" value="1"/>
</dbReference>
<organism evidence="6 7">
    <name type="scientific">Candidatus Ruthenibacterium avium</name>
    <dbReference type="NCBI Taxonomy" id="2838751"/>
    <lineage>
        <taxon>Bacteria</taxon>
        <taxon>Bacillati</taxon>
        <taxon>Bacillota</taxon>
        <taxon>Clostridia</taxon>
        <taxon>Eubacteriales</taxon>
        <taxon>Oscillospiraceae</taxon>
        <taxon>Ruthenibacterium</taxon>
    </lineage>
</organism>
<comment type="caution">
    <text evidence="6">The sequence shown here is derived from an EMBL/GenBank/DDBJ whole genome shotgun (WGS) entry which is preliminary data.</text>
</comment>
<dbReference type="InterPro" id="IPR036869">
    <property type="entry name" value="J_dom_sf"/>
</dbReference>
<accession>A0A9D2M148</accession>